<keyword evidence="1" id="KW-0472">Membrane</keyword>
<feature type="transmembrane region" description="Helical" evidence="1">
    <location>
        <begin position="6"/>
        <end position="26"/>
    </location>
</feature>
<dbReference type="AlphaFoldDB" id="A0A0B7HJV8"/>
<proteinExistence type="predicted"/>
<sequence length="42" mass="5022">MIVRFLGYILIDFIFQLSFIFARHIIKRSNKDKAKNTFVFVA</sequence>
<protein>
    <submittedName>
        <fullName evidence="2">Uncharacterized protein</fullName>
    </submittedName>
</protein>
<evidence type="ECO:0000313" key="3">
    <source>
        <dbReference type="Proteomes" id="UP000044026"/>
    </source>
</evidence>
<accession>A0A0B7HJV8</accession>
<organism evidence="2 3">
    <name type="scientific">Capnocytophaga canimorsus</name>
    <dbReference type="NCBI Taxonomy" id="28188"/>
    <lineage>
        <taxon>Bacteria</taxon>
        <taxon>Pseudomonadati</taxon>
        <taxon>Bacteroidota</taxon>
        <taxon>Flavobacteriia</taxon>
        <taxon>Flavobacteriales</taxon>
        <taxon>Flavobacteriaceae</taxon>
        <taxon>Capnocytophaga</taxon>
    </lineage>
</organism>
<keyword evidence="1" id="KW-0812">Transmembrane</keyword>
<dbReference type="EMBL" id="CDOE01000072">
    <property type="protein sequence ID" value="CEN38944.1"/>
    <property type="molecule type" value="Genomic_DNA"/>
</dbReference>
<evidence type="ECO:0000256" key="1">
    <source>
        <dbReference type="SAM" id="Phobius"/>
    </source>
</evidence>
<name>A0A0B7HJV8_9FLAO</name>
<reference evidence="2 3" key="1">
    <citation type="submission" date="2015-01" db="EMBL/GenBank/DDBJ databases">
        <authorList>
            <person name="Xiang T."/>
            <person name="Song Y."/>
            <person name="Huang L."/>
            <person name="Wang B."/>
            <person name="Wu P."/>
        </authorList>
    </citation>
    <scope>NUCLEOTIDE SEQUENCE [LARGE SCALE GENOMIC DNA]</scope>
    <source>
        <strain evidence="2 3">Cc12</strain>
    </source>
</reference>
<dbReference type="Proteomes" id="UP000044026">
    <property type="component" value="Unassembled WGS sequence"/>
</dbReference>
<keyword evidence="1" id="KW-1133">Transmembrane helix</keyword>
<evidence type="ECO:0000313" key="2">
    <source>
        <dbReference type="EMBL" id="CEN38944.1"/>
    </source>
</evidence>
<gene>
    <name evidence="2" type="ORF">CCAN12_740095</name>
</gene>